<accession>A0A9P3LY61</accession>
<gene>
    <name evidence="1" type="ORF">EMPS_07232</name>
</gene>
<dbReference type="Proteomes" id="UP000827284">
    <property type="component" value="Unassembled WGS sequence"/>
</dbReference>
<dbReference type="EMBL" id="BQFW01000010">
    <property type="protein sequence ID" value="GJJ74874.1"/>
    <property type="molecule type" value="Genomic_DNA"/>
</dbReference>
<protein>
    <submittedName>
        <fullName evidence="1">Uncharacterized protein</fullName>
    </submittedName>
</protein>
<keyword evidence="2" id="KW-1185">Reference proteome</keyword>
<evidence type="ECO:0000313" key="1">
    <source>
        <dbReference type="EMBL" id="GJJ74874.1"/>
    </source>
</evidence>
<reference evidence="1" key="2">
    <citation type="journal article" date="2022" name="Microbiol. Resour. Announc.">
        <title>Whole-Genome Sequence of Entomortierella parvispora E1425, a Mucoromycotan Fungus Associated with Burkholderiaceae-Related Endosymbiotic Bacteria.</title>
        <authorList>
            <person name="Herlambang A."/>
            <person name="Guo Y."/>
            <person name="Takashima Y."/>
            <person name="Narisawa K."/>
            <person name="Ohta H."/>
            <person name="Nishizawa T."/>
        </authorList>
    </citation>
    <scope>NUCLEOTIDE SEQUENCE</scope>
    <source>
        <strain evidence="1">E1425</strain>
    </source>
</reference>
<reference evidence="1" key="1">
    <citation type="submission" date="2021-11" db="EMBL/GenBank/DDBJ databases">
        <authorList>
            <person name="Herlambang A."/>
            <person name="Guo Y."/>
            <person name="Takashima Y."/>
            <person name="Nishizawa T."/>
        </authorList>
    </citation>
    <scope>NUCLEOTIDE SEQUENCE</scope>
    <source>
        <strain evidence="1">E1425</strain>
    </source>
</reference>
<dbReference type="AlphaFoldDB" id="A0A9P3LY61"/>
<organism evidence="1 2">
    <name type="scientific">Entomortierella parvispora</name>
    <dbReference type="NCBI Taxonomy" id="205924"/>
    <lineage>
        <taxon>Eukaryota</taxon>
        <taxon>Fungi</taxon>
        <taxon>Fungi incertae sedis</taxon>
        <taxon>Mucoromycota</taxon>
        <taxon>Mortierellomycotina</taxon>
        <taxon>Mortierellomycetes</taxon>
        <taxon>Mortierellales</taxon>
        <taxon>Mortierellaceae</taxon>
        <taxon>Entomortierella</taxon>
    </lineage>
</organism>
<evidence type="ECO:0000313" key="2">
    <source>
        <dbReference type="Proteomes" id="UP000827284"/>
    </source>
</evidence>
<name>A0A9P3LY61_9FUNG</name>
<proteinExistence type="predicted"/>
<dbReference type="OrthoDB" id="2355606at2759"/>
<sequence length="138" mass="15440">MATLAQNIVSYASLASFEPIDPQERETTRGTGKSLQYYWPIESSEHLRLCEVFGLDAVAMNGTWTSRGRSNCSTCGKREEFLDQIYTAAKMNVHDTDFFKGVVSGEIPRIGTGAEHSMHCANCDTQLDSYFWLGEGIW</sequence>
<comment type="caution">
    <text evidence="1">The sequence shown here is derived from an EMBL/GenBank/DDBJ whole genome shotgun (WGS) entry which is preliminary data.</text>
</comment>